<dbReference type="SUPFAM" id="SSF46955">
    <property type="entry name" value="Putative DNA-binding domain"/>
    <property type="match status" value="1"/>
</dbReference>
<name>A0A0F9KKG9_9ZZZZ</name>
<reference evidence="2" key="1">
    <citation type="journal article" date="2015" name="Nature">
        <title>Complex archaea that bridge the gap between prokaryotes and eukaryotes.</title>
        <authorList>
            <person name="Spang A."/>
            <person name="Saw J.H."/>
            <person name="Jorgensen S.L."/>
            <person name="Zaremba-Niedzwiedzka K."/>
            <person name="Martijn J."/>
            <person name="Lind A.E."/>
            <person name="van Eijk R."/>
            <person name="Schleper C."/>
            <person name="Guy L."/>
            <person name="Ettema T.J."/>
        </authorList>
    </citation>
    <scope>NUCLEOTIDE SEQUENCE</scope>
</reference>
<dbReference type="GO" id="GO:0003677">
    <property type="term" value="F:DNA binding"/>
    <property type="evidence" value="ECO:0007669"/>
    <property type="project" value="InterPro"/>
</dbReference>
<protein>
    <recommendedName>
        <fullName evidence="1">Helix-turn-helix domain-containing protein</fullName>
    </recommendedName>
</protein>
<evidence type="ECO:0000259" key="1">
    <source>
        <dbReference type="Pfam" id="PF12728"/>
    </source>
</evidence>
<evidence type="ECO:0000313" key="2">
    <source>
        <dbReference type="EMBL" id="KKM15790.1"/>
    </source>
</evidence>
<feature type="domain" description="Helix-turn-helix" evidence="1">
    <location>
        <begin position="36"/>
        <end position="83"/>
    </location>
</feature>
<comment type="caution">
    <text evidence="2">The sequence shown here is derived from an EMBL/GenBank/DDBJ whole genome shotgun (WGS) entry which is preliminary data.</text>
</comment>
<dbReference type="AlphaFoldDB" id="A0A0F9KKG9"/>
<organism evidence="2">
    <name type="scientific">marine sediment metagenome</name>
    <dbReference type="NCBI Taxonomy" id="412755"/>
    <lineage>
        <taxon>unclassified sequences</taxon>
        <taxon>metagenomes</taxon>
        <taxon>ecological metagenomes</taxon>
    </lineage>
</organism>
<dbReference type="InterPro" id="IPR010093">
    <property type="entry name" value="SinI_DNA-bd"/>
</dbReference>
<dbReference type="EMBL" id="LAZR01014824">
    <property type="protein sequence ID" value="KKM15790.1"/>
    <property type="molecule type" value="Genomic_DNA"/>
</dbReference>
<sequence length="84" mass="9785">MIDMEKVYGILEKNLEILRDMGDRIEKLEAVTIEVMDLAQAAKFLQFNERTLRKLTREGKVPAKKIGGSWRYSKSRLLDWLAES</sequence>
<accession>A0A0F9KKG9</accession>
<gene>
    <name evidence="2" type="ORF">LCGC14_1692520</name>
</gene>
<dbReference type="InterPro" id="IPR009061">
    <property type="entry name" value="DNA-bd_dom_put_sf"/>
</dbReference>
<dbReference type="Pfam" id="PF12728">
    <property type="entry name" value="HTH_17"/>
    <property type="match status" value="1"/>
</dbReference>
<dbReference type="InterPro" id="IPR041657">
    <property type="entry name" value="HTH_17"/>
</dbReference>
<proteinExistence type="predicted"/>
<dbReference type="NCBIfam" id="TIGR01764">
    <property type="entry name" value="excise"/>
    <property type="match status" value="1"/>
</dbReference>